<feature type="region of interest" description="Disordered" evidence="6">
    <location>
        <begin position="89"/>
        <end position="118"/>
    </location>
</feature>
<dbReference type="GO" id="GO:0004656">
    <property type="term" value="F:procollagen-proline 4-dioxygenase activity"/>
    <property type="evidence" value="ECO:0007669"/>
    <property type="project" value="TreeGrafter"/>
</dbReference>
<dbReference type="Pfam" id="PF13640">
    <property type="entry name" value="2OG-FeII_Oxy_3"/>
    <property type="match status" value="1"/>
</dbReference>
<keyword evidence="4" id="KW-0560">Oxidoreductase</keyword>
<dbReference type="SMART" id="SM00702">
    <property type="entry name" value="P4Hc"/>
    <property type="match status" value="1"/>
</dbReference>
<gene>
    <name evidence="8" type="ORF">Cvel_3453</name>
</gene>
<dbReference type="GO" id="GO:0005506">
    <property type="term" value="F:iron ion binding"/>
    <property type="evidence" value="ECO:0007669"/>
    <property type="project" value="InterPro"/>
</dbReference>
<dbReference type="InterPro" id="IPR045054">
    <property type="entry name" value="P4HA-like"/>
</dbReference>
<evidence type="ECO:0000256" key="3">
    <source>
        <dbReference type="ARBA" id="ARBA00022964"/>
    </source>
</evidence>
<reference evidence="8" key="1">
    <citation type="submission" date="2014-11" db="EMBL/GenBank/DDBJ databases">
        <authorList>
            <person name="Otto D Thomas"/>
            <person name="Naeem Raeece"/>
        </authorList>
    </citation>
    <scope>NUCLEOTIDE SEQUENCE</scope>
</reference>
<dbReference type="PROSITE" id="PS51471">
    <property type="entry name" value="FE2OG_OXY"/>
    <property type="match status" value="1"/>
</dbReference>
<dbReference type="EMBL" id="CDMZ01000440">
    <property type="protein sequence ID" value="CEM14291.1"/>
    <property type="molecule type" value="Genomic_DNA"/>
</dbReference>
<dbReference type="PANTHER" id="PTHR10869">
    <property type="entry name" value="PROLYL 4-HYDROXYLASE ALPHA SUBUNIT"/>
    <property type="match status" value="1"/>
</dbReference>
<dbReference type="Gene3D" id="2.60.120.620">
    <property type="entry name" value="q2cbj1_9rhob like domain"/>
    <property type="match status" value="1"/>
</dbReference>
<dbReference type="InterPro" id="IPR044862">
    <property type="entry name" value="Pro_4_hyd_alph_FE2OG_OXY"/>
</dbReference>
<evidence type="ECO:0000256" key="2">
    <source>
        <dbReference type="ARBA" id="ARBA00022723"/>
    </source>
</evidence>
<sequence>MTTTFRHPQWHPHGFHPPVYPTALPPYPQAPLYSAHLLSHHGKSSSTADSKAPPVALQPGVVSPPRPPYGMHPQQLPWGWRSVVPAGYMHPGPPVRTPENRGGQPSTEGKTAERESQVLSKEPKVILYPNFLTDEECAHLQELAEGRYQRSKTGRGGVSSSVDNYSHQKSENRTSESCQLLIGQTQLSAAIEAKITKLAGCPEGHLEPLMVVRYRPGEFFKTHHDGYFRPSTVLLYLNDDFEEGGTQFEELGLSVSPQKGAAVVWSNSHFRPFSTPEVQSMGEKEREQLLTVQRADGSFKYGKYEPDWRMMHAGLPPSRGEKYVVNAFINQQNMVEGVEDALLGPFAPTSRVSGGSA</sequence>
<evidence type="ECO:0000256" key="6">
    <source>
        <dbReference type="SAM" id="MobiDB-lite"/>
    </source>
</evidence>
<feature type="region of interest" description="Disordered" evidence="6">
    <location>
        <begin position="147"/>
        <end position="175"/>
    </location>
</feature>
<organism evidence="8">
    <name type="scientific">Chromera velia CCMP2878</name>
    <dbReference type="NCBI Taxonomy" id="1169474"/>
    <lineage>
        <taxon>Eukaryota</taxon>
        <taxon>Sar</taxon>
        <taxon>Alveolata</taxon>
        <taxon>Colpodellida</taxon>
        <taxon>Chromeraceae</taxon>
        <taxon>Chromera</taxon>
    </lineage>
</organism>
<evidence type="ECO:0000256" key="1">
    <source>
        <dbReference type="ARBA" id="ARBA00001961"/>
    </source>
</evidence>
<evidence type="ECO:0000256" key="4">
    <source>
        <dbReference type="ARBA" id="ARBA00023002"/>
    </source>
</evidence>
<dbReference type="PhylomeDB" id="A0A0G4FLI4"/>
<dbReference type="GO" id="GO:0031418">
    <property type="term" value="F:L-ascorbic acid binding"/>
    <property type="evidence" value="ECO:0007669"/>
    <property type="project" value="InterPro"/>
</dbReference>
<evidence type="ECO:0000313" key="8">
    <source>
        <dbReference type="EMBL" id="CEM14291.1"/>
    </source>
</evidence>
<proteinExistence type="predicted"/>
<keyword evidence="5" id="KW-0408">Iron</keyword>
<protein>
    <recommendedName>
        <fullName evidence="7">Fe2OG dioxygenase domain-containing protein</fullName>
    </recommendedName>
</protein>
<dbReference type="VEuPathDB" id="CryptoDB:Cvel_3453"/>
<feature type="domain" description="Fe2OG dioxygenase" evidence="7">
    <location>
        <begin position="205"/>
        <end position="331"/>
    </location>
</feature>
<name>A0A0G4FLI4_9ALVE</name>
<evidence type="ECO:0000256" key="5">
    <source>
        <dbReference type="ARBA" id="ARBA00023004"/>
    </source>
</evidence>
<dbReference type="InterPro" id="IPR006620">
    <property type="entry name" value="Pro_4_hyd_alph"/>
</dbReference>
<keyword evidence="2" id="KW-0479">Metal-binding</keyword>
<accession>A0A0G4FLI4</accession>
<feature type="region of interest" description="Disordered" evidence="6">
    <location>
        <begin position="39"/>
        <end position="70"/>
    </location>
</feature>
<dbReference type="GO" id="GO:0005783">
    <property type="term" value="C:endoplasmic reticulum"/>
    <property type="evidence" value="ECO:0007669"/>
    <property type="project" value="TreeGrafter"/>
</dbReference>
<evidence type="ECO:0000259" key="7">
    <source>
        <dbReference type="PROSITE" id="PS51471"/>
    </source>
</evidence>
<dbReference type="AlphaFoldDB" id="A0A0G4FLI4"/>
<comment type="cofactor">
    <cofactor evidence="1">
        <name>L-ascorbate</name>
        <dbReference type="ChEBI" id="CHEBI:38290"/>
    </cofactor>
</comment>
<dbReference type="InterPro" id="IPR005123">
    <property type="entry name" value="Oxoglu/Fe-dep_dioxygenase_dom"/>
</dbReference>
<keyword evidence="3" id="KW-0223">Dioxygenase</keyword>
<dbReference type="PANTHER" id="PTHR10869:SF246">
    <property type="entry name" value="TRANSMEMBRANE PROLYL 4-HYDROXYLASE"/>
    <property type="match status" value="1"/>
</dbReference>